<gene>
    <name evidence="1" type="ORF">BST27_14095</name>
</gene>
<dbReference type="AlphaFoldDB" id="A0A1X0FSC4"/>
<reference evidence="1 2" key="1">
    <citation type="submission" date="2017-02" db="EMBL/GenBank/DDBJ databases">
        <title>The new phylogeny of genus Mycobacterium.</title>
        <authorList>
            <person name="Tortoli E."/>
            <person name="Trovato A."/>
            <person name="Cirillo D.M."/>
        </authorList>
    </citation>
    <scope>NUCLEOTIDE SEQUENCE [LARGE SCALE GENOMIC DNA]</scope>
    <source>
        <strain evidence="1 2">DSM 44049</strain>
    </source>
</reference>
<comment type="caution">
    <text evidence="1">The sequence shown here is derived from an EMBL/GenBank/DDBJ whole genome shotgun (WGS) entry which is preliminary data.</text>
</comment>
<evidence type="ECO:0000313" key="2">
    <source>
        <dbReference type="Proteomes" id="UP000192739"/>
    </source>
</evidence>
<organism evidence="1 2">
    <name type="scientific">Mycobacterium intermedium</name>
    <dbReference type="NCBI Taxonomy" id="28445"/>
    <lineage>
        <taxon>Bacteria</taxon>
        <taxon>Bacillati</taxon>
        <taxon>Actinomycetota</taxon>
        <taxon>Actinomycetes</taxon>
        <taxon>Mycobacteriales</taxon>
        <taxon>Mycobacteriaceae</taxon>
        <taxon>Mycobacterium</taxon>
        <taxon>Mycobacterium simiae complex</taxon>
    </lineage>
</organism>
<dbReference type="Proteomes" id="UP000192739">
    <property type="component" value="Unassembled WGS sequence"/>
</dbReference>
<keyword evidence="2" id="KW-1185">Reference proteome</keyword>
<dbReference type="EMBL" id="MVHT01000035">
    <property type="protein sequence ID" value="ORB04662.1"/>
    <property type="molecule type" value="Genomic_DNA"/>
</dbReference>
<protein>
    <submittedName>
        <fullName evidence="1">Uncharacterized protein</fullName>
    </submittedName>
</protein>
<accession>A0A1X0FSC4</accession>
<proteinExistence type="predicted"/>
<sequence length="59" mass="6285">MVSTRIPQPPRLEGEAVTVSQPSWFPLFNPAAGPSGIRNTGVLDLASSSIFSPLNNFSQ</sequence>
<name>A0A1X0FSC4_MYCIE</name>
<evidence type="ECO:0000313" key="1">
    <source>
        <dbReference type="EMBL" id="ORB04662.1"/>
    </source>
</evidence>